<evidence type="ECO:0000313" key="3">
    <source>
        <dbReference type="WBParaSite" id="maker-unitig_25471-snap-gene-0.2-mRNA-1"/>
    </source>
</evidence>
<dbReference type="Proteomes" id="UP000095280">
    <property type="component" value="Unplaced"/>
</dbReference>
<organism evidence="2 3">
    <name type="scientific">Macrostomum lignano</name>
    <dbReference type="NCBI Taxonomy" id="282301"/>
    <lineage>
        <taxon>Eukaryota</taxon>
        <taxon>Metazoa</taxon>
        <taxon>Spiralia</taxon>
        <taxon>Lophotrochozoa</taxon>
        <taxon>Platyhelminthes</taxon>
        <taxon>Rhabditophora</taxon>
        <taxon>Macrostomorpha</taxon>
        <taxon>Macrostomida</taxon>
        <taxon>Macrostomidae</taxon>
        <taxon>Macrostomum</taxon>
    </lineage>
</organism>
<dbReference type="WBParaSite" id="maker-unitig_25471-snap-gene-0.2-mRNA-1">
    <property type="protein sequence ID" value="maker-unitig_25471-snap-gene-0.2-mRNA-1"/>
    <property type="gene ID" value="maker-unitig_25471-snap-gene-0.2"/>
</dbReference>
<dbReference type="AlphaFoldDB" id="A0A1I8FAJ4"/>
<keyword evidence="2" id="KW-1185">Reference proteome</keyword>
<accession>A0A1I8FAJ4</accession>
<name>A0A1I8FAJ4_9PLAT</name>
<feature type="compositionally biased region" description="Basic and acidic residues" evidence="1">
    <location>
        <begin position="442"/>
        <end position="454"/>
    </location>
</feature>
<proteinExistence type="predicted"/>
<evidence type="ECO:0000313" key="2">
    <source>
        <dbReference type="Proteomes" id="UP000095280"/>
    </source>
</evidence>
<reference evidence="3" key="1">
    <citation type="submission" date="2016-11" db="UniProtKB">
        <authorList>
            <consortium name="WormBaseParasite"/>
        </authorList>
    </citation>
    <scope>IDENTIFICATION</scope>
</reference>
<protein>
    <submittedName>
        <fullName evidence="3">RING-type E3 ubiquitin transferase</fullName>
    </submittedName>
</protein>
<feature type="region of interest" description="Disordered" evidence="1">
    <location>
        <begin position="438"/>
        <end position="463"/>
    </location>
</feature>
<sequence>RTRRAARLILGNPGRQDTTVRLLVQAAGPVALRCRQRPTSSSLRLTSSDLCAGSAAVWQTRAPSSHRAVDLHAGGSSALAWAIKPDPVGFNAFQGSLYKLTSPRRLPELYRPGACATPVTCNAAQLAASGIRLRLKRGRSRQLQAGRPSAGYSAVNGPTLSGCPASLPPPLVATGPTRPRLQAGASALTSPTRARTRAACRCSASWASCPPGLSRLQLTFSTVAYQFTFIEDNLLCSSVSIVPSVQCCRRPSSPTSGHPGRRPDCARAASYSSCFLLWPAALLCDLVKLLEADSPVLQSFNSGKPPPEEMDLLMRILIYAEPASSAPSSWACSSSCWPCHSFFKRRRNQHQKFGAGGVSEGNGGGLTALQTGAPLQSKYRYDEDDINEYYHLRWRERADSTNIYTGQNGAFQRHYDQLVRGIAESLYRFDRPGLLLRSCGSPKREEPLAREQRPAGRGSTASRGVAATVRNGMDGLRRAPCTQCPAPQSSVQRFLAGAGRERLDGLDSQLPVQHLMLTDPNVRAAAAPRDVNSALRRLFFNCFATAAAARPARCPKNRTFSESRARPAMSALRNLTADLDSIAQGLYYFAAKPKLQQLCAHTTQDSHLYDPCTLSFHLKQALRRDTKYRCVSYERSLRDAPRSLPP</sequence>
<evidence type="ECO:0000256" key="1">
    <source>
        <dbReference type="SAM" id="MobiDB-lite"/>
    </source>
</evidence>